<proteinExistence type="predicted"/>
<accession>U7QCQ2</accession>
<gene>
    <name evidence="2" type="ORF">M595_4410</name>
</gene>
<feature type="transmembrane region" description="Helical" evidence="1">
    <location>
        <begin position="6"/>
        <end position="24"/>
    </location>
</feature>
<reference evidence="2 3" key="1">
    <citation type="journal article" date="2013" name="Front. Microbiol.">
        <title>Comparative genomic analyses of the cyanobacterium, Lyngbya aestuarii BL J, a powerful hydrogen producer.</title>
        <authorList>
            <person name="Kothari A."/>
            <person name="Vaughn M."/>
            <person name="Garcia-Pichel F."/>
        </authorList>
    </citation>
    <scope>NUCLEOTIDE SEQUENCE [LARGE SCALE GENOMIC DNA]</scope>
    <source>
        <strain evidence="2 3">BL J</strain>
    </source>
</reference>
<feature type="transmembrane region" description="Helical" evidence="1">
    <location>
        <begin position="33"/>
        <end position="56"/>
    </location>
</feature>
<sequence length="102" mass="11462">MNLVDLIAVGLETIVIGILTLHCIQRHSLFPSALILLGFLFLIYSSSLTALAVPYLSITASRDYSENVIKPQFVEYITPKYTGIQMSKKLKLYRVEQSTQPN</sequence>
<comment type="caution">
    <text evidence="2">The sequence shown here is derived from an EMBL/GenBank/DDBJ whole genome shotgun (WGS) entry which is preliminary data.</text>
</comment>
<protein>
    <submittedName>
        <fullName evidence="2">Uncharacterized protein</fullName>
    </submittedName>
</protein>
<dbReference type="Proteomes" id="UP000017127">
    <property type="component" value="Unassembled WGS sequence"/>
</dbReference>
<name>U7QCQ2_9CYAN</name>
<evidence type="ECO:0000313" key="3">
    <source>
        <dbReference type="Proteomes" id="UP000017127"/>
    </source>
</evidence>
<dbReference type="RefSeq" id="WP_023068126.1">
    <property type="nucleotide sequence ID" value="NZ_AUZM01000052.1"/>
</dbReference>
<dbReference type="EMBL" id="AUZM01000052">
    <property type="protein sequence ID" value="ERT05649.1"/>
    <property type="molecule type" value="Genomic_DNA"/>
</dbReference>
<keyword evidence="3" id="KW-1185">Reference proteome</keyword>
<dbReference type="OrthoDB" id="9840074at2"/>
<organism evidence="2 3">
    <name type="scientific">Lyngbya aestuarii BL J</name>
    <dbReference type="NCBI Taxonomy" id="1348334"/>
    <lineage>
        <taxon>Bacteria</taxon>
        <taxon>Bacillati</taxon>
        <taxon>Cyanobacteriota</taxon>
        <taxon>Cyanophyceae</taxon>
        <taxon>Oscillatoriophycideae</taxon>
        <taxon>Oscillatoriales</taxon>
        <taxon>Microcoleaceae</taxon>
        <taxon>Lyngbya</taxon>
    </lineage>
</organism>
<dbReference type="AlphaFoldDB" id="U7QCQ2"/>
<keyword evidence="1" id="KW-0812">Transmembrane</keyword>
<evidence type="ECO:0000256" key="1">
    <source>
        <dbReference type="SAM" id="Phobius"/>
    </source>
</evidence>
<evidence type="ECO:0000313" key="2">
    <source>
        <dbReference type="EMBL" id="ERT05649.1"/>
    </source>
</evidence>
<keyword evidence="1" id="KW-0472">Membrane</keyword>
<keyword evidence="1" id="KW-1133">Transmembrane helix</keyword>